<evidence type="ECO:0000256" key="1">
    <source>
        <dbReference type="ARBA" id="ARBA00022801"/>
    </source>
</evidence>
<dbReference type="EMBL" id="CADCTH010000129">
    <property type="protein sequence ID" value="CAA9229756.1"/>
    <property type="molecule type" value="Genomic_DNA"/>
</dbReference>
<organism evidence="4">
    <name type="scientific">uncultured Actinomycetospora sp</name>
    <dbReference type="NCBI Taxonomy" id="1135996"/>
    <lineage>
        <taxon>Bacteria</taxon>
        <taxon>Bacillati</taxon>
        <taxon>Actinomycetota</taxon>
        <taxon>Actinomycetes</taxon>
        <taxon>Pseudonocardiales</taxon>
        <taxon>Pseudonocardiaceae</taxon>
        <taxon>Actinomycetospora</taxon>
        <taxon>environmental samples</taxon>
    </lineage>
</organism>
<dbReference type="InterPro" id="IPR036457">
    <property type="entry name" value="PPM-type-like_dom_sf"/>
</dbReference>
<accession>A0A6J4HQ96</accession>
<dbReference type="InterPro" id="IPR001932">
    <property type="entry name" value="PPM-type_phosphatase-like_dom"/>
</dbReference>
<dbReference type="SMART" id="SM00331">
    <property type="entry name" value="PP2C_SIG"/>
    <property type="match status" value="1"/>
</dbReference>
<keyword evidence="1" id="KW-0378">Hydrolase</keyword>
<feature type="domain" description="GAF" evidence="2">
    <location>
        <begin position="38"/>
        <end position="184"/>
    </location>
</feature>
<dbReference type="Gene3D" id="3.30.450.40">
    <property type="match status" value="1"/>
</dbReference>
<proteinExistence type="predicted"/>
<dbReference type="SUPFAM" id="SSF55781">
    <property type="entry name" value="GAF domain-like"/>
    <property type="match status" value="1"/>
</dbReference>
<dbReference type="PANTHER" id="PTHR43156:SF2">
    <property type="entry name" value="STAGE II SPORULATION PROTEIN E"/>
    <property type="match status" value="1"/>
</dbReference>
<dbReference type="Pfam" id="PF01590">
    <property type="entry name" value="GAF"/>
    <property type="match status" value="1"/>
</dbReference>
<evidence type="ECO:0000313" key="4">
    <source>
        <dbReference type="EMBL" id="CAA9229756.1"/>
    </source>
</evidence>
<evidence type="ECO:0000259" key="3">
    <source>
        <dbReference type="SMART" id="SM00331"/>
    </source>
</evidence>
<dbReference type="InterPro" id="IPR003018">
    <property type="entry name" value="GAF"/>
</dbReference>
<dbReference type="Pfam" id="PF07228">
    <property type="entry name" value="SpoIIE"/>
    <property type="match status" value="1"/>
</dbReference>
<dbReference type="InterPro" id="IPR052016">
    <property type="entry name" value="Bact_Sigma-Reg"/>
</dbReference>
<protein>
    <submittedName>
        <fullName evidence="4">Serine phosphatase RsbU, regulator of sigma subunit</fullName>
    </submittedName>
</protein>
<dbReference type="Gene3D" id="3.60.40.10">
    <property type="entry name" value="PPM-type phosphatase domain"/>
    <property type="match status" value="1"/>
</dbReference>
<gene>
    <name evidence="4" type="ORF">AVDCRST_MAG54-960</name>
</gene>
<sequence length="452" mass="48511">MTSPRSAAPLPASPAVTCLDLADPARLRSLAEAGLTAEADPDMDLFAGRVRRWLGVPVALVSLVHPEEQVFPGASGLPGPYTWERRTPLTHSFCQHVVLTAKPLIVEDAREHELVADNAAIRDIGVVAYAGIPLTDGAGNVLGSLCAIDTVPRRWDPAQLDALEDLAHMCSAALRLRLATVDADRERRRRDELDARLRQELQHRTTATHILQRAMLATLPKVGGLTMAAHYAPADSREDVGGDWYDVVRLPGRGTGDGDAGRGVLVLSVGDIAGHTLSAATEMGQVRSMLRQATWDRAGEPPSQVVGAFEDADDIVGPRARGTLVLAHLQEDRDGTWAMTWSNAGHPPPILLAPGQPPQLLEGVDPMFGFPHLLPRPRTDARVAVPAGSLLFLHTDGLVERRGEDLDVGTARLVERLDQLRDEDAATLPERVVAELSPGEDDVVALAVRVGA</sequence>
<reference evidence="4" key="1">
    <citation type="submission" date="2020-02" db="EMBL/GenBank/DDBJ databases">
        <authorList>
            <person name="Meier V. D."/>
        </authorList>
    </citation>
    <scope>NUCLEOTIDE SEQUENCE</scope>
    <source>
        <strain evidence="4">AVDCRST_MAG54</strain>
    </source>
</reference>
<dbReference type="GO" id="GO:0016791">
    <property type="term" value="F:phosphatase activity"/>
    <property type="evidence" value="ECO:0007669"/>
    <property type="project" value="TreeGrafter"/>
</dbReference>
<feature type="domain" description="PPM-type phosphatase" evidence="3">
    <location>
        <begin position="222"/>
        <end position="450"/>
    </location>
</feature>
<evidence type="ECO:0000259" key="2">
    <source>
        <dbReference type="SMART" id="SM00065"/>
    </source>
</evidence>
<dbReference type="SMART" id="SM00065">
    <property type="entry name" value="GAF"/>
    <property type="match status" value="1"/>
</dbReference>
<dbReference type="InterPro" id="IPR029016">
    <property type="entry name" value="GAF-like_dom_sf"/>
</dbReference>
<name>A0A6J4HQ96_9PSEU</name>
<dbReference type="PANTHER" id="PTHR43156">
    <property type="entry name" value="STAGE II SPORULATION PROTEIN E-RELATED"/>
    <property type="match status" value="1"/>
</dbReference>
<dbReference type="AlphaFoldDB" id="A0A6J4HQ96"/>